<dbReference type="InterPro" id="IPR036188">
    <property type="entry name" value="FAD/NAD-bd_sf"/>
</dbReference>
<dbReference type="GO" id="GO:0004148">
    <property type="term" value="F:dihydrolipoyl dehydrogenase (NADH) activity"/>
    <property type="evidence" value="ECO:0007669"/>
    <property type="project" value="UniProtKB-EC"/>
</dbReference>
<dbReference type="AlphaFoldDB" id="A0A810Q7F1"/>
<feature type="binding site" evidence="12">
    <location>
        <position position="199"/>
    </location>
    <ligand>
        <name>NAD(+)</name>
        <dbReference type="ChEBI" id="CHEBI:57540"/>
    </ligand>
</feature>
<dbReference type="InterPro" id="IPR012999">
    <property type="entry name" value="Pyr_OxRdtase_I_AS"/>
</dbReference>
<evidence type="ECO:0000256" key="1">
    <source>
        <dbReference type="ARBA" id="ARBA00007532"/>
    </source>
</evidence>
<dbReference type="Gene3D" id="3.30.390.30">
    <property type="match status" value="1"/>
</dbReference>
<accession>A0A810Q7F1</accession>
<keyword evidence="5 12" id="KW-0274">FAD</keyword>
<feature type="domain" description="FAD/NAD(P)-binding" evidence="16">
    <location>
        <begin position="6"/>
        <end position="321"/>
    </location>
</feature>
<dbReference type="GO" id="GO:0005737">
    <property type="term" value="C:cytoplasm"/>
    <property type="evidence" value="ECO:0007669"/>
    <property type="project" value="UniProtKB-ARBA"/>
</dbReference>
<evidence type="ECO:0000256" key="5">
    <source>
        <dbReference type="ARBA" id="ARBA00022827"/>
    </source>
</evidence>
<organism evidence="17 18">
    <name type="scientific">Pusillibacter faecalis</name>
    <dbReference type="NCBI Taxonomy" id="2714358"/>
    <lineage>
        <taxon>Bacteria</taxon>
        <taxon>Bacillati</taxon>
        <taxon>Bacillota</taxon>
        <taxon>Clostridia</taxon>
        <taxon>Eubacteriales</taxon>
        <taxon>Oscillospiraceae</taxon>
        <taxon>Pusillibacter</taxon>
    </lineage>
</organism>
<evidence type="ECO:0000256" key="10">
    <source>
        <dbReference type="ARBA" id="ARBA00049187"/>
    </source>
</evidence>
<evidence type="ECO:0000256" key="13">
    <source>
        <dbReference type="PIRSR" id="PIRSR000350-4"/>
    </source>
</evidence>
<dbReference type="RefSeq" id="WP_213543041.1">
    <property type="nucleotide sequence ID" value="NZ_AP023420.1"/>
</dbReference>
<comment type="catalytic activity">
    <reaction evidence="10 14">
        <text>N(6)-[(R)-dihydrolipoyl]-L-lysyl-[protein] + NAD(+) = N(6)-[(R)-lipoyl]-L-lysyl-[protein] + NADH + H(+)</text>
        <dbReference type="Rhea" id="RHEA:15045"/>
        <dbReference type="Rhea" id="RHEA-COMP:10474"/>
        <dbReference type="Rhea" id="RHEA-COMP:10475"/>
        <dbReference type="ChEBI" id="CHEBI:15378"/>
        <dbReference type="ChEBI" id="CHEBI:57540"/>
        <dbReference type="ChEBI" id="CHEBI:57945"/>
        <dbReference type="ChEBI" id="CHEBI:83099"/>
        <dbReference type="ChEBI" id="CHEBI:83100"/>
        <dbReference type="EC" id="1.8.1.4"/>
    </reaction>
</comment>
<dbReference type="Gene3D" id="3.50.50.60">
    <property type="entry name" value="FAD/NAD(P)-binding domain"/>
    <property type="match status" value="2"/>
</dbReference>
<evidence type="ECO:0000256" key="8">
    <source>
        <dbReference type="ARBA" id="ARBA00023157"/>
    </source>
</evidence>
<comment type="miscellaneous">
    <text evidence="14">The active site is a redox-active disulfide bond.</text>
</comment>
<feature type="binding site" evidence="12">
    <location>
        <position position="266"/>
    </location>
    <ligand>
        <name>NAD(+)</name>
        <dbReference type="ChEBI" id="CHEBI:57540"/>
    </ligand>
</feature>
<gene>
    <name evidence="17" type="primary">acoL_1</name>
    <name evidence="17" type="ORF">MM59RIKEN_15270</name>
</gene>
<dbReference type="SUPFAM" id="SSF51905">
    <property type="entry name" value="FAD/NAD(P)-binding domain"/>
    <property type="match status" value="1"/>
</dbReference>
<keyword evidence="8" id="KW-1015">Disulfide bond</keyword>
<dbReference type="Pfam" id="PF02852">
    <property type="entry name" value="Pyr_redox_dim"/>
    <property type="match status" value="1"/>
</dbReference>
<feature type="disulfide bond" description="Redox-active" evidence="13">
    <location>
        <begin position="43"/>
        <end position="48"/>
    </location>
</feature>
<keyword evidence="9 14" id="KW-0676">Redox-active center</keyword>
<dbReference type="EMBL" id="AP023420">
    <property type="protein sequence ID" value="BCK84208.1"/>
    <property type="molecule type" value="Genomic_DNA"/>
</dbReference>
<proteinExistence type="inferred from homology"/>
<evidence type="ECO:0000256" key="12">
    <source>
        <dbReference type="PIRSR" id="PIRSR000350-3"/>
    </source>
</evidence>
<feature type="binding site" evidence="12">
    <location>
        <position position="306"/>
    </location>
    <ligand>
        <name>FAD</name>
        <dbReference type="ChEBI" id="CHEBI:57692"/>
    </ligand>
</feature>
<dbReference type="PRINTS" id="PR00368">
    <property type="entry name" value="FADPNR"/>
</dbReference>
<evidence type="ECO:0000256" key="14">
    <source>
        <dbReference type="RuleBase" id="RU003692"/>
    </source>
</evidence>
<dbReference type="NCBIfam" id="TIGR01350">
    <property type="entry name" value="lipoamide_DH"/>
    <property type="match status" value="1"/>
</dbReference>
<reference evidence="17" key="1">
    <citation type="submission" date="2020-09" db="EMBL/GenBank/DDBJ databases">
        <title>New species isolated from human feces.</title>
        <authorList>
            <person name="Kitahara M."/>
            <person name="Shigeno Y."/>
            <person name="Shime M."/>
            <person name="Matsumoto Y."/>
            <person name="Nakamura S."/>
            <person name="Motooka D."/>
            <person name="Fukuoka S."/>
            <person name="Nishikawa H."/>
            <person name="Benno Y."/>
        </authorList>
    </citation>
    <scope>NUCLEOTIDE SEQUENCE</scope>
    <source>
        <strain evidence="17">MM59</strain>
    </source>
</reference>
<feature type="domain" description="Pyridine nucleotide-disulphide oxidoreductase dimerisation" evidence="15">
    <location>
        <begin position="340"/>
        <end position="448"/>
    </location>
</feature>
<evidence type="ECO:0000256" key="4">
    <source>
        <dbReference type="ARBA" id="ARBA00022630"/>
    </source>
</evidence>
<dbReference type="Proteomes" id="UP000679848">
    <property type="component" value="Chromosome"/>
</dbReference>
<dbReference type="InterPro" id="IPR004099">
    <property type="entry name" value="Pyr_nucl-diS_OxRdtase_dimer"/>
</dbReference>
<name>A0A810Q7F1_9FIRM</name>
<evidence type="ECO:0000256" key="6">
    <source>
        <dbReference type="ARBA" id="ARBA00023002"/>
    </source>
</evidence>
<dbReference type="GO" id="GO:0050660">
    <property type="term" value="F:flavin adenine dinucleotide binding"/>
    <property type="evidence" value="ECO:0007669"/>
    <property type="project" value="InterPro"/>
</dbReference>
<evidence type="ECO:0000259" key="16">
    <source>
        <dbReference type="Pfam" id="PF07992"/>
    </source>
</evidence>
<dbReference type="InterPro" id="IPR001100">
    <property type="entry name" value="Pyr_nuc-diS_OxRdtase"/>
</dbReference>
<dbReference type="GO" id="GO:0006103">
    <property type="term" value="P:2-oxoglutarate metabolic process"/>
    <property type="evidence" value="ECO:0007669"/>
    <property type="project" value="TreeGrafter"/>
</dbReference>
<feature type="binding site" evidence="12">
    <location>
        <position position="52"/>
    </location>
    <ligand>
        <name>FAD</name>
        <dbReference type="ChEBI" id="CHEBI:57692"/>
    </ligand>
</feature>
<evidence type="ECO:0000256" key="11">
    <source>
        <dbReference type="PIRSR" id="PIRSR000350-2"/>
    </source>
</evidence>
<evidence type="ECO:0000256" key="7">
    <source>
        <dbReference type="ARBA" id="ARBA00023027"/>
    </source>
</evidence>
<feature type="binding site" evidence="12">
    <location>
        <begin position="139"/>
        <end position="141"/>
    </location>
    <ligand>
        <name>FAD</name>
        <dbReference type="ChEBI" id="CHEBI:57692"/>
    </ligand>
</feature>
<sequence>MAENRYDLIVIGGGPGGYVAAIRAAQLGMTTAVMEKEHLGGTCLNVGCIPTKTLFQSAEVANTVRESARYGIGSALTGVDFPAVMRRKDGVVKQLVNGVGYLLKKNKVDFLPGEAKLLSASEVKLGGKVYRTRNILIATGSSNAAPPIPGLKGERVIDSTQLLALKTLPKSMVIIGGGVIGCEFASILAAFGCKITVVEMLPHLLGGMDRSLADAVARQFTDAGIQVELGAMVKSVCDQGMEQAVVFEKNGAEGTVSAEYVLVSTGRKANSAGLGCEELGIRMERGFIQVDSHMRTSVPGIYAAGDITGQGMLAHTASEGGVVAVENMAGIDRELRLNAVPKVVFVDKEVASVGMTREEAERAGMDVVTGTFSLAGNGKSLAMGKNQGFVTVVADREHHAILGLHMMGPCASELVALGTQMIASELLLEDVECAIYPHPAVAEAIREACLDALGRVVHA</sequence>
<dbReference type="PIRSF" id="PIRSF000350">
    <property type="entry name" value="Mercury_reductase_MerA"/>
    <property type="match status" value="1"/>
</dbReference>
<dbReference type="PANTHER" id="PTHR22912">
    <property type="entry name" value="DISULFIDE OXIDOREDUCTASE"/>
    <property type="match status" value="1"/>
</dbReference>
<dbReference type="PROSITE" id="PS00076">
    <property type="entry name" value="PYRIDINE_REDOX_1"/>
    <property type="match status" value="1"/>
</dbReference>
<dbReference type="PRINTS" id="PR00411">
    <property type="entry name" value="PNDRDTASEI"/>
</dbReference>
<comment type="similarity">
    <text evidence="1 14">Belongs to the class-I pyridine nucleotide-disulfide oxidoreductase family.</text>
</comment>
<evidence type="ECO:0000256" key="2">
    <source>
        <dbReference type="ARBA" id="ARBA00012608"/>
    </source>
</evidence>
<protein>
    <recommendedName>
        <fullName evidence="3 14">Dihydrolipoyl dehydrogenase</fullName>
        <ecNumber evidence="2 14">1.8.1.4</ecNumber>
    </recommendedName>
</protein>
<evidence type="ECO:0000313" key="17">
    <source>
        <dbReference type="EMBL" id="BCK84208.1"/>
    </source>
</evidence>
<dbReference type="KEGG" id="pfaa:MM59RIKEN_15270"/>
<dbReference type="InterPro" id="IPR050151">
    <property type="entry name" value="Class-I_Pyr_Nuc-Dis_Oxidored"/>
</dbReference>
<keyword evidence="7 12" id="KW-0520">NAD</keyword>
<feature type="binding site" evidence="12">
    <location>
        <begin position="176"/>
        <end position="183"/>
    </location>
    <ligand>
        <name>NAD(+)</name>
        <dbReference type="ChEBI" id="CHEBI:57540"/>
    </ligand>
</feature>
<evidence type="ECO:0000256" key="3">
    <source>
        <dbReference type="ARBA" id="ARBA00016961"/>
    </source>
</evidence>
<evidence type="ECO:0000256" key="9">
    <source>
        <dbReference type="ARBA" id="ARBA00023284"/>
    </source>
</evidence>
<dbReference type="Pfam" id="PF07992">
    <property type="entry name" value="Pyr_redox_2"/>
    <property type="match status" value="1"/>
</dbReference>
<dbReference type="EC" id="1.8.1.4" evidence="2 14"/>
<dbReference type="InterPro" id="IPR016156">
    <property type="entry name" value="FAD/NAD-linked_Rdtase_dimer_sf"/>
</dbReference>
<dbReference type="FunFam" id="3.30.390.30:FF:000001">
    <property type="entry name" value="Dihydrolipoyl dehydrogenase"/>
    <property type="match status" value="1"/>
</dbReference>
<evidence type="ECO:0000313" key="18">
    <source>
        <dbReference type="Proteomes" id="UP000679848"/>
    </source>
</evidence>
<comment type="cofactor">
    <cofactor evidence="12 14">
        <name>FAD</name>
        <dbReference type="ChEBI" id="CHEBI:57692"/>
    </cofactor>
    <text evidence="12 14">Binds 1 FAD per subunit.</text>
</comment>
<feature type="active site" description="Proton acceptor" evidence="11">
    <location>
        <position position="438"/>
    </location>
</feature>
<keyword evidence="6 14" id="KW-0560">Oxidoreductase</keyword>
<dbReference type="InterPro" id="IPR006258">
    <property type="entry name" value="Lipoamide_DH"/>
</dbReference>
<dbReference type="InterPro" id="IPR023753">
    <property type="entry name" value="FAD/NAD-binding_dom"/>
</dbReference>
<evidence type="ECO:0000259" key="15">
    <source>
        <dbReference type="Pfam" id="PF02852"/>
    </source>
</evidence>
<dbReference type="SUPFAM" id="SSF55424">
    <property type="entry name" value="FAD/NAD-linked reductases, dimerisation (C-terminal) domain"/>
    <property type="match status" value="1"/>
</dbReference>
<keyword evidence="18" id="KW-1185">Reference proteome</keyword>
<feature type="binding site" evidence="12">
    <location>
        <begin position="312"/>
        <end position="315"/>
    </location>
    <ligand>
        <name>FAD</name>
        <dbReference type="ChEBI" id="CHEBI:57692"/>
    </ligand>
</feature>
<keyword evidence="12" id="KW-0547">Nucleotide-binding</keyword>
<keyword evidence="4 14" id="KW-0285">Flavoprotein</keyword>
<dbReference type="PANTHER" id="PTHR22912:SF151">
    <property type="entry name" value="DIHYDROLIPOYL DEHYDROGENASE, MITOCHONDRIAL"/>
    <property type="match status" value="1"/>
</dbReference>